<sequence>MDEKRAKTLQALSTYIESQKALLAQTQADIGRLKELREELATSSEVRADYILPKLQGLSLSSYNQDDLVAPIPKDLDWSVFRGCDPERLKDLAANARAGYARRNEPSKVQQSELSELQRLVRDARTTIVEPVLSSFHLPPDLIFSDDDEPEAPDPGELRRAREREKIRELKKRRFDNEDATPVFSGLRRPRMAEGVFVRQDVEDESALVDISFDGKAEDVDPERSAVESGSEMVHMDVDTPPTSVASPASAVSGLPALFAQAAGKTSMGRERRGTKKSAARPHTTSAPASRVQESSRTKGKAREEPVEMDTDPIPADEPPAPSGKKGKDKGRPKSETYKQAWSISEQHLLERLLEEIPEGEKNRWSKISKAMNGRRTARQVASRVQKYYEKLKRFGLDVGGSKNGS</sequence>
<keyword evidence="5" id="KW-1185">Reference proteome</keyword>
<dbReference type="InterPro" id="IPR037830">
    <property type="entry name" value="ZZZ3"/>
</dbReference>
<evidence type="ECO:0000313" key="5">
    <source>
        <dbReference type="Proteomes" id="UP000250043"/>
    </source>
</evidence>
<proteinExistence type="predicted"/>
<accession>A0A8E2DS15</accession>
<dbReference type="InterPro" id="IPR001005">
    <property type="entry name" value="SANT/Myb"/>
</dbReference>
<feature type="compositionally biased region" description="Low complexity" evidence="1">
    <location>
        <begin position="240"/>
        <end position="250"/>
    </location>
</feature>
<dbReference type="Proteomes" id="UP000250043">
    <property type="component" value="Unassembled WGS sequence"/>
</dbReference>
<evidence type="ECO:0000259" key="3">
    <source>
        <dbReference type="PROSITE" id="PS51294"/>
    </source>
</evidence>
<feature type="region of interest" description="Disordered" evidence="1">
    <location>
        <begin position="213"/>
        <end position="250"/>
    </location>
</feature>
<gene>
    <name evidence="4" type="ORF">OBBRIDRAFT_789126</name>
</gene>
<dbReference type="InterPro" id="IPR009057">
    <property type="entry name" value="Homeodomain-like_sf"/>
</dbReference>
<dbReference type="CDD" id="cd00167">
    <property type="entry name" value="SANT"/>
    <property type="match status" value="1"/>
</dbReference>
<dbReference type="SUPFAM" id="SSF46689">
    <property type="entry name" value="Homeodomain-like"/>
    <property type="match status" value="1"/>
</dbReference>
<reference evidence="4 5" key="1">
    <citation type="submission" date="2016-07" db="EMBL/GenBank/DDBJ databases">
        <title>Draft genome of the white-rot fungus Obba rivulosa 3A-2.</title>
        <authorList>
            <consortium name="DOE Joint Genome Institute"/>
            <person name="Miettinen O."/>
            <person name="Riley R."/>
            <person name="Acob R."/>
            <person name="Barry K."/>
            <person name="Cullen D."/>
            <person name="De Vries R."/>
            <person name="Hainaut M."/>
            <person name="Hatakka A."/>
            <person name="Henrissat B."/>
            <person name="Hilden K."/>
            <person name="Kuo R."/>
            <person name="Labutti K."/>
            <person name="Lipzen A."/>
            <person name="Makela M.R."/>
            <person name="Sandor L."/>
            <person name="Spatafora J.W."/>
            <person name="Grigoriev I.V."/>
            <person name="Hibbett D.S."/>
        </authorList>
    </citation>
    <scope>NUCLEOTIDE SEQUENCE [LARGE SCALE GENOMIC DNA]</scope>
    <source>
        <strain evidence="4 5">3A-2</strain>
    </source>
</reference>
<dbReference type="Pfam" id="PF23082">
    <property type="entry name" value="Myb_DNA-binding_2"/>
    <property type="match status" value="1"/>
</dbReference>
<dbReference type="AlphaFoldDB" id="A0A8E2DS15"/>
<dbReference type="Gene3D" id="1.10.10.60">
    <property type="entry name" value="Homeodomain-like"/>
    <property type="match status" value="1"/>
</dbReference>
<name>A0A8E2DS15_9APHY</name>
<dbReference type="PROSITE" id="PS50090">
    <property type="entry name" value="MYB_LIKE"/>
    <property type="match status" value="1"/>
</dbReference>
<evidence type="ECO:0000313" key="4">
    <source>
        <dbReference type="EMBL" id="OCH94651.1"/>
    </source>
</evidence>
<dbReference type="OrthoDB" id="424753at2759"/>
<feature type="region of interest" description="Disordered" evidence="1">
    <location>
        <begin position="262"/>
        <end position="341"/>
    </location>
</feature>
<evidence type="ECO:0000256" key="1">
    <source>
        <dbReference type="SAM" id="MobiDB-lite"/>
    </source>
</evidence>
<feature type="compositionally biased region" description="Basic and acidic residues" evidence="1">
    <location>
        <begin position="213"/>
        <end position="226"/>
    </location>
</feature>
<organism evidence="4 5">
    <name type="scientific">Obba rivulosa</name>
    <dbReference type="NCBI Taxonomy" id="1052685"/>
    <lineage>
        <taxon>Eukaryota</taxon>
        <taxon>Fungi</taxon>
        <taxon>Dikarya</taxon>
        <taxon>Basidiomycota</taxon>
        <taxon>Agaricomycotina</taxon>
        <taxon>Agaricomycetes</taxon>
        <taxon>Polyporales</taxon>
        <taxon>Gelatoporiaceae</taxon>
        <taxon>Obba</taxon>
    </lineage>
</organism>
<feature type="compositionally biased region" description="Polar residues" evidence="1">
    <location>
        <begin position="283"/>
        <end position="293"/>
    </location>
</feature>
<feature type="domain" description="HTH myb-type" evidence="3">
    <location>
        <begin position="339"/>
        <end position="393"/>
    </location>
</feature>
<protein>
    <submittedName>
        <fullName evidence="4">Uncharacterized protein</fullName>
    </submittedName>
</protein>
<dbReference type="EMBL" id="KV722342">
    <property type="protein sequence ID" value="OCH94651.1"/>
    <property type="molecule type" value="Genomic_DNA"/>
</dbReference>
<evidence type="ECO:0000259" key="2">
    <source>
        <dbReference type="PROSITE" id="PS50090"/>
    </source>
</evidence>
<feature type="compositionally biased region" description="Basic and acidic residues" evidence="1">
    <location>
        <begin position="294"/>
        <end position="306"/>
    </location>
</feature>
<dbReference type="SMART" id="SM00717">
    <property type="entry name" value="SANT"/>
    <property type="match status" value="1"/>
</dbReference>
<dbReference type="PROSITE" id="PS51294">
    <property type="entry name" value="HTH_MYB"/>
    <property type="match status" value="1"/>
</dbReference>
<dbReference type="InterPro" id="IPR017930">
    <property type="entry name" value="Myb_dom"/>
</dbReference>
<feature type="domain" description="Myb-like" evidence="2">
    <location>
        <begin position="334"/>
        <end position="389"/>
    </location>
</feature>
<dbReference type="PANTHER" id="PTHR22705:SF0">
    <property type="entry name" value="ZZ-TYPE ZINC FINGER-CONTAINING PROTEIN 3"/>
    <property type="match status" value="1"/>
</dbReference>
<dbReference type="PANTHER" id="PTHR22705">
    <property type="entry name" value="ZINC FINGER, ZZ DOMAIN CONTAINING 3"/>
    <property type="match status" value="1"/>
</dbReference>